<gene>
    <name evidence="1" type="ORF">SLEP1_g52751</name>
</gene>
<keyword evidence="2" id="KW-1185">Reference proteome</keyword>
<dbReference type="Proteomes" id="UP001054252">
    <property type="component" value="Unassembled WGS sequence"/>
</dbReference>
<comment type="caution">
    <text evidence="1">The sequence shown here is derived from an EMBL/GenBank/DDBJ whole genome shotgun (WGS) entry which is preliminary data.</text>
</comment>
<evidence type="ECO:0000313" key="1">
    <source>
        <dbReference type="EMBL" id="GKV45693.1"/>
    </source>
</evidence>
<protein>
    <submittedName>
        <fullName evidence="1">Uncharacterized protein</fullName>
    </submittedName>
</protein>
<proteinExistence type="predicted"/>
<reference evidence="1 2" key="1">
    <citation type="journal article" date="2021" name="Commun. Biol.">
        <title>The genome of Shorea leprosula (Dipterocarpaceae) highlights the ecological relevance of drought in aseasonal tropical rainforests.</title>
        <authorList>
            <person name="Ng K.K.S."/>
            <person name="Kobayashi M.J."/>
            <person name="Fawcett J.A."/>
            <person name="Hatakeyama M."/>
            <person name="Paape T."/>
            <person name="Ng C.H."/>
            <person name="Ang C.C."/>
            <person name="Tnah L.H."/>
            <person name="Lee C.T."/>
            <person name="Nishiyama T."/>
            <person name="Sese J."/>
            <person name="O'Brien M.J."/>
            <person name="Copetti D."/>
            <person name="Mohd Noor M.I."/>
            <person name="Ong R.C."/>
            <person name="Putra M."/>
            <person name="Sireger I.Z."/>
            <person name="Indrioko S."/>
            <person name="Kosugi Y."/>
            <person name="Izuno A."/>
            <person name="Isagi Y."/>
            <person name="Lee S.L."/>
            <person name="Shimizu K.K."/>
        </authorList>
    </citation>
    <scope>NUCLEOTIDE SEQUENCE [LARGE SCALE GENOMIC DNA]</scope>
    <source>
        <strain evidence="1">214</strain>
    </source>
</reference>
<organism evidence="1 2">
    <name type="scientific">Rubroshorea leprosula</name>
    <dbReference type="NCBI Taxonomy" id="152421"/>
    <lineage>
        <taxon>Eukaryota</taxon>
        <taxon>Viridiplantae</taxon>
        <taxon>Streptophyta</taxon>
        <taxon>Embryophyta</taxon>
        <taxon>Tracheophyta</taxon>
        <taxon>Spermatophyta</taxon>
        <taxon>Magnoliopsida</taxon>
        <taxon>eudicotyledons</taxon>
        <taxon>Gunneridae</taxon>
        <taxon>Pentapetalae</taxon>
        <taxon>rosids</taxon>
        <taxon>malvids</taxon>
        <taxon>Malvales</taxon>
        <taxon>Dipterocarpaceae</taxon>
        <taxon>Rubroshorea</taxon>
    </lineage>
</organism>
<evidence type="ECO:0000313" key="2">
    <source>
        <dbReference type="Proteomes" id="UP001054252"/>
    </source>
</evidence>
<name>A0AAV5M9Y3_9ROSI</name>
<dbReference type="AlphaFoldDB" id="A0AAV5M9Y3"/>
<sequence>MSLKTLKPSSTNPVLQNSPTKTPYTVFSTIQGDSGLSIQLYTFKASFDLPFLRYEVMSRVVMDARHECARGVCLRRFNSDMGSFKSGWRVREWMRIEKEKDLGQGFAMSAVVVSWIAGVRWFERQRRGIRRLILVNSSGVNANSLDLEFAELSSGIFDIREDIQEKETEKDSFPAASGG</sequence>
<accession>A0AAV5M9Y3</accession>
<dbReference type="EMBL" id="BPVZ01000197">
    <property type="protein sequence ID" value="GKV45693.1"/>
    <property type="molecule type" value="Genomic_DNA"/>
</dbReference>